<comment type="caution">
    <text evidence="2">The sequence shown here is derived from an EMBL/GenBank/DDBJ whole genome shotgun (WGS) entry which is preliminary data.</text>
</comment>
<dbReference type="Proteomes" id="UP001155546">
    <property type="component" value="Unassembled WGS sequence"/>
</dbReference>
<dbReference type="EMBL" id="JAMTCD010000029">
    <property type="protein sequence ID" value="MCT7943368.1"/>
    <property type="molecule type" value="Genomic_DNA"/>
</dbReference>
<keyword evidence="3" id="KW-1185">Reference proteome</keyword>
<accession>A0A9X3AXP7</accession>
<dbReference type="InterPro" id="IPR016181">
    <property type="entry name" value="Acyl_CoA_acyltransferase"/>
</dbReference>
<dbReference type="PROSITE" id="PS51186">
    <property type="entry name" value="GNAT"/>
    <property type="match status" value="1"/>
</dbReference>
<dbReference type="InterPro" id="IPR000182">
    <property type="entry name" value="GNAT_dom"/>
</dbReference>
<sequence length="168" mass="18091">MSLNIRKEQPKDSQSIHEVTVAAFLEAPHSDHTEQFIVKALRESGALSISLVAEDESNVVGHVALSPVTISDSTDSWYGLGPISVLPNKQGNGIGSKLMSAAIQELKDIKAKGCVLLGDPGYYHRFGFKPREGLVLPGVPPEYFQALVFQGDLPQGSVTYHESFSAKG</sequence>
<dbReference type="Gene3D" id="3.40.630.30">
    <property type="match status" value="1"/>
</dbReference>
<dbReference type="RefSeq" id="WP_261299703.1">
    <property type="nucleotide sequence ID" value="NZ_JAMTCD010000029.1"/>
</dbReference>
<dbReference type="InterPro" id="IPR050276">
    <property type="entry name" value="MshD_Acetyltransferase"/>
</dbReference>
<dbReference type="CDD" id="cd04301">
    <property type="entry name" value="NAT_SF"/>
    <property type="match status" value="1"/>
</dbReference>
<name>A0A9X3AXP7_9GAMM</name>
<proteinExistence type="predicted"/>
<dbReference type="AlphaFoldDB" id="A0A9X3AXP7"/>
<gene>
    <name evidence="2" type="ORF">NE535_16495</name>
</gene>
<evidence type="ECO:0000313" key="3">
    <source>
        <dbReference type="Proteomes" id="UP001155546"/>
    </source>
</evidence>
<dbReference type="SUPFAM" id="SSF55729">
    <property type="entry name" value="Acyl-CoA N-acyltransferases (Nat)"/>
    <property type="match status" value="1"/>
</dbReference>
<protein>
    <submittedName>
        <fullName evidence="2">N-acetyltransferase</fullName>
    </submittedName>
</protein>
<organism evidence="2 3">
    <name type="scientific">Shewanella holmiensis</name>
    <dbReference type="NCBI Taxonomy" id="2952222"/>
    <lineage>
        <taxon>Bacteria</taxon>
        <taxon>Pseudomonadati</taxon>
        <taxon>Pseudomonadota</taxon>
        <taxon>Gammaproteobacteria</taxon>
        <taxon>Alteromonadales</taxon>
        <taxon>Shewanellaceae</taxon>
        <taxon>Shewanella</taxon>
    </lineage>
</organism>
<dbReference type="PANTHER" id="PTHR43617">
    <property type="entry name" value="L-AMINO ACID N-ACETYLTRANSFERASE"/>
    <property type="match status" value="1"/>
</dbReference>
<dbReference type="PANTHER" id="PTHR43617:SF2">
    <property type="entry name" value="UPF0039 PROTEIN SLL0451"/>
    <property type="match status" value="1"/>
</dbReference>
<reference evidence="2" key="1">
    <citation type="journal article" date="2023" name="Int. J. Syst. Evol. Microbiol.">
        <title>&lt;i&gt;Shewanella septentrionalis&lt;/i&gt; sp. nov. and &lt;i&gt;Shewanella holmiensis&lt;/i&gt; sp. nov., isolated from Baltic Sea water and sediments.</title>
        <authorList>
            <person name="Martin-Rodriguez A.J."/>
            <person name="Thorell K."/>
            <person name="Joffre E."/>
            <person name="Jensie-Markopoulos S."/>
            <person name="Moore E.R.B."/>
            <person name="Sjoling A."/>
        </authorList>
    </citation>
    <scope>NUCLEOTIDE SEQUENCE</scope>
    <source>
        <strain evidence="2">SP1S2-7</strain>
    </source>
</reference>
<dbReference type="GO" id="GO:0016747">
    <property type="term" value="F:acyltransferase activity, transferring groups other than amino-acyl groups"/>
    <property type="evidence" value="ECO:0007669"/>
    <property type="project" value="InterPro"/>
</dbReference>
<evidence type="ECO:0000313" key="2">
    <source>
        <dbReference type="EMBL" id="MCT7943368.1"/>
    </source>
</evidence>
<dbReference type="Pfam" id="PF13508">
    <property type="entry name" value="Acetyltransf_7"/>
    <property type="match status" value="1"/>
</dbReference>
<feature type="domain" description="N-acetyltransferase" evidence="1">
    <location>
        <begin position="3"/>
        <end position="154"/>
    </location>
</feature>
<evidence type="ECO:0000259" key="1">
    <source>
        <dbReference type="PROSITE" id="PS51186"/>
    </source>
</evidence>